<organism evidence="6">
    <name type="scientific">Brassica oleracea</name>
    <name type="common">Wild cabbage</name>
    <dbReference type="NCBI Taxonomy" id="3712"/>
    <lineage>
        <taxon>Eukaryota</taxon>
        <taxon>Viridiplantae</taxon>
        <taxon>Streptophyta</taxon>
        <taxon>Embryophyta</taxon>
        <taxon>Tracheophyta</taxon>
        <taxon>Spermatophyta</taxon>
        <taxon>Magnoliopsida</taxon>
        <taxon>eudicotyledons</taxon>
        <taxon>Gunneridae</taxon>
        <taxon>Pentapetalae</taxon>
        <taxon>rosids</taxon>
        <taxon>malvids</taxon>
        <taxon>Brassicales</taxon>
        <taxon>Brassicaceae</taxon>
        <taxon>Brassiceae</taxon>
        <taxon>Brassica</taxon>
    </lineage>
</organism>
<dbReference type="PANTHER" id="PTHR48024">
    <property type="entry name" value="GEO13361P1-RELATED"/>
    <property type="match status" value="1"/>
</dbReference>
<dbReference type="AlphaFoldDB" id="A0A3P6A4G3"/>
<dbReference type="Pfam" id="PF00076">
    <property type="entry name" value="RRM_1"/>
    <property type="match status" value="1"/>
</dbReference>
<proteinExistence type="predicted"/>
<dbReference type="InterPro" id="IPR050886">
    <property type="entry name" value="RNA-binding_reg"/>
</dbReference>
<evidence type="ECO:0000313" key="6">
    <source>
        <dbReference type="EMBL" id="VDC86947.1"/>
    </source>
</evidence>
<dbReference type="InterPro" id="IPR035979">
    <property type="entry name" value="RBD_domain_sf"/>
</dbReference>
<dbReference type="SMART" id="SM00360">
    <property type="entry name" value="RRM"/>
    <property type="match status" value="1"/>
</dbReference>
<name>A0A3P6A4G3_BRAOL</name>
<evidence type="ECO:0000256" key="2">
    <source>
        <dbReference type="PROSITE-ProRule" id="PRU00176"/>
    </source>
</evidence>
<dbReference type="InterPro" id="IPR000504">
    <property type="entry name" value="RRM_dom"/>
</dbReference>
<evidence type="ECO:0000256" key="1">
    <source>
        <dbReference type="ARBA" id="ARBA00022884"/>
    </source>
</evidence>
<protein>
    <recommendedName>
        <fullName evidence="5">RRM domain-containing protein</fullName>
    </recommendedName>
</protein>
<feature type="coiled-coil region" evidence="3">
    <location>
        <begin position="275"/>
        <end position="333"/>
    </location>
</feature>
<keyword evidence="1 2" id="KW-0694">RNA-binding</keyword>
<reference evidence="6" key="1">
    <citation type="submission" date="2018-11" db="EMBL/GenBank/DDBJ databases">
        <authorList>
            <consortium name="Genoscope - CEA"/>
            <person name="William W."/>
        </authorList>
    </citation>
    <scope>NUCLEOTIDE SEQUENCE</scope>
</reference>
<evidence type="ECO:0000256" key="4">
    <source>
        <dbReference type="SAM" id="MobiDB-lite"/>
    </source>
</evidence>
<dbReference type="EMBL" id="LR031872">
    <property type="protein sequence ID" value="VDC86947.1"/>
    <property type="molecule type" value="Genomic_DNA"/>
</dbReference>
<dbReference type="InterPro" id="IPR003954">
    <property type="entry name" value="RRM_euk-type"/>
</dbReference>
<feature type="compositionally biased region" description="Basic and acidic residues" evidence="4">
    <location>
        <begin position="100"/>
        <end position="165"/>
    </location>
</feature>
<keyword evidence="3" id="KW-0175">Coiled coil</keyword>
<dbReference type="InterPro" id="IPR012677">
    <property type="entry name" value="Nucleotide-bd_a/b_plait_sf"/>
</dbReference>
<sequence length="379" mass="43167">MTMEDANSVYVGGLPYDVTEEALRRVFSTYGAVVDIKIVNDRSVRGKCYGFVTFSNRRSADDAIQDMDGKIIGGRAVRVNEVTTRFGGQGRFQPQSPSDGRSDFGYERDRFSDRSRERDRSQDRRRAYERSHGFEGRNDHGMLDRDGYKERGFEEGDWRGDRSFEDNGSGVHRASSDEETKREDSLMDLLRRFAFVGFVHFDLQNSLGISVIHYRVNDEIVYEVTAISYENSLVQPLGCSRWDSNTMLDGGRGRVGKDHFSNSSGDRSFQVKEELEALIKTHDVLQDEVLVMEERLEVKEVLCSELEKKSKRLEDLLNNEKKLTSQRRKELAKLHKSYSKVRECSVNLKGCEQELQSLVNSAAREGVAGADEGLENGYV</sequence>
<dbReference type="GO" id="GO:0005634">
    <property type="term" value="C:nucleus"/>
    <property type="evidence" value="ECO:0007669"/>
    <property type="project" value="TreeGrafter"/>
</dbReference>
<dbReference type="SUPFAM" id="SSF54928">
    <property type="entry name" value="RNA-binding domain, RBD"/>
    <property type="match status" value="1"/>
</dbReference>
<feature type="domain" description="RRM" evidence="5">
    <location>
        <begin position="7"/>
        <end position="84"/>
    </location>
</feature>
<dbReference type="SMART" id="SM00361">
    <property type="entry name" value="RRM_1"/>
    <property type="match status" value="1"/>
</dbReference>
<gene>
    <name evidence="6" type="ORF">BOLC3T13600H</name>
</gene>
<dbReference type="GO" id="GO:0005739">
    <property type="term" value="C:mitochondrion"/>
    <property type="evidence" value="ECO:0007669"/>
    <property type="project" value="TreeGrafter"/>
</dbReference>
<dbReference type="GO" id="GO:0003723">
    <property type="term" value="F:RNA binding"/>
    <property type="evidence" value="ECO:0007669"/>
    <property type="project" value="UniProtKB-UniRule"/>
</dbReference>
<dbReference type="CDD" id="cd00590">
    <property type="entry name" value="RRM_SF"/>
    <property type="match status" value="1"/>
</dbReference>
<accession>A0A3P6A4G3</accession>
<evidence type="ECO:0000256" key="3">
    <source>
        <dbReference type="SAM" id="Coils"/>
    </source>
</evidence>
<feature type="region of interest" description="Disordered" evidence="4">
    <location>
        <begin position="85"/>
        <end position="181"/>
    </location>
</feature>
<dbReference type="PANTHER" id="PTHR48024:SF56">
    <property type="entry name" value="HETEROGENEOUS NUCLEAR RIBONUCLEOPROTEIN A0"/>
    <property type="match status" value="1"/>
</dbReference>
<dbReference type="Gene3D" id="3.30.70.330">
    <property type="match status" value="1"/>
</dbReference>
<dbReference type="PROSITE" id="PS50102">
    <property type="entry name" value="RRM"/>
    <property type="match status" value="1"/>
</dbReference>
<evidence type="ECO:0000259" key="5">
    <source>
        <dbReference type="PROSITE" id="PS50102"/>
    </source>
</evidence>